<keyword evidence="4" id="KW-0418">Kinase</keyword>
<protein>
    <submittedName>
        <fullName evidence="10">Concanavalin A-like lectin/glucanase, subgroup</fullName>
    </submittedName>
</protein>
<proteinExistence type="predicted"/>
<dbReference type="PROSITE" id="PS00107">
    <property type="entry name" value="PROTEIN_KINASE_ATP"/>
    <property type="match status" value="1"/>
</dbReference>
<feature type="binding site" evidence="6">
    <location>
        <position position="319"/>
    </location>
    <ligand>
        <name>ATP</name>
        <dbReference type="ChEBI" id="CHEBI:30616"/>
    </ligand>
</feature>
<dbReference type="OMA" id="MPNGALH"/>
<dbReference type="EMBL" id="LEKV01002921">
    <property type="protein sequence ID" value="KVI01638.1"/>
    <property type="molecule type" value="Genomic_DNA"/>
</dbReference>
<keyword evidence="1" id="KW-0723">Serine/threonine-protein kinase</keyword>
<dbReference type="SUPFAM" id="SSF56112">
    <property type="entry name" value="Protein kinase-like (PK-like)"/>
    <property type="match status" value="2"/>
</dbReference>
<dbReference type="Pfam" id="PF07714">
    <property type="entry name" value="PK_Tyr_Ser-Thr"/>
    <property type="match status" value="2"/>
</dbReference>
<dbReference type="PANTHER" id="PTHR27003:SF342">
    <property type="entry name" value="TYROSINE-PROTEIN KINASE, CSF-1_PDGF RECEPTOR FAMILY-RELATED"/>
    <property type="match status" value="1"/>
</dbReference>
<evidence type="ECO:0000256" key="1">
    <source>
        <dbReference type="ARBA" id="ARBA00022527"/>
    </source>
</evidence>
<evidence type="ECO:0000256" key="3">
    <source>
        <dbReference type="ARBA" id="ARBA00022741"/>
    </source>
</evidence>
<comment type="caution">
    <text evidence="10">The sequence shown here is derived from an EMBL/GenBank/DDBJ whole genome shotgun (WGS) entry which is preliminary data.</text>
</comment>
<dbReference type="PANTHER" id="PTHR27003">
    <property type="entry name" value="OS07G0166700 PROTEIN"/>
    <property type="match status" value="1"/>
</dbReference>
<accession>A0A124SEZ2</accession>
<dbReference type="GO" id="GO:0009506">
    <property type="term" value="C:plasmodesma"/>
    <property type="evidence" value="ECO:0007669"/>
    <property type="project" value="TreeGrafter"/>
</dbReference>
<dbReference type="PROSITE" id="PS00108">
    <property type="entry name" value="PROTEIN_KINASE_ST"/>
    <property type="match status" value="1"/>
</dbReference>
<dbReference type="InterPro" id="IPR017441">
    <property type="entry name" value="Protein_kinase_ATP_BS"/>
</dbReference>
<keyword evidence="5 6" id="KW-0067">ATP-binding</keyword>
<dbReference type="InterPro" id="IPR000719">
    <property type="entry name" value="Prot_kinase_dom"/>
</dbReference>
<dbReference type="Gene3D" id="1.10.510.10">
    <property type="entry name" value="Transferase(Phosphotransferase) domain 1"/>
    <property type="match status" value="2"/>
</dbReference>
<dbReference type="Gramene" id="KVI01638">
    <property type="protein sequence ID" value="KVI01638"/>
    <property type="gene ID" value="Ccrd_020085"/>
</dbReference>
<dbReference type="Gene3D" id="3.30.200.20">
    <property type="entry name" value="Phosphorylase Kinase, domain 1"/>
    <property type="match status" value="2"/>
</dbReference>
<dbReference type="SMART" id="SM00220">
    <property type="entry name" value="S_TKc"/>
    <property type="match status" value="2"/>
</dbReference>
<dbReference type="InterPro" id="IPR008271">
    <property type="entry name" value="Ser/Thr_kinase_AS"/>
</dbReference>
<feature type="compositionally biased region" description="Polar residues" evidence="7">
    <location>
        <begin position="586"/>
        <end position="598"/>
    </location>
</feature>
<dbReference type="GO" id="GO:0004674">
    <property type="term" value="F:protein serine/threonine kinase activity"/>
    <property type="evidence" value="ECO:0007669"/>
    <property type="project" value="UniProtKB-KW"/>
</dbReference>
<evidence type="ECO:0000256" key="4">
    <source>
        <dbReference type="ARBA" id="ARBA00022777"/>
    </source>
</evidence>
<feature type="compositionally biased region" description="Polar residues" evidence="7">
    <location>
        <begin position="480"/>
        <end position="492"/>
    </location>
</feature>
<evidence type="ECO:0000256" key="6">
    <source>
        <dbReference type="PROSITE-ProRule" id="PRU10141"/>
    </source>
</evidence>
<reference evidence="10 11" key="1">
    <citation type="journal article" date="2016" name="Sci. Rep.">
        <title>The genome sequence of the outbreeding globe artichoke constructed de novo incorporating a phase-aware low-pass sequencing strategy of F1 progeny.</title>
        <authorList>
            <person name="Scaglione D."/>
            <person name="Reyes-Chin-Wo S."/>
            <person name="Acquadro A."/>
            <person name="Froenicke L."/>
            <person name="Portis E."/>
            <person name="Beitel C."/>
            <person name="Tirone M."/>
            <person name="Mauro R."/>
            <person name="Lo Monaco A."/>
            <person name="Mauromicale G."/>
            <person name="Faccioli P."/>
            <person name="Cattivelli L."/>
            <person name="Rieseberg L."/>
            <person name="Michelmore R."/>
            <person name="Lanteri S."/>
        </authorList>
    </citation>
    <scope>NUCLEOTIDE SEQUENCE [LARGE SCALE GENOMIC DNA]</scope>
    <source>
        <strain evidence="10">2C</strain>
    </source>
</reference>
<dbReference type="GO" id="GO:0005524">
    <property type="term" value="F:ATP binding"/>
    <property type="evidence" value="ECO:0007669"/>
    <property type="project" value="UniProtKB-UniRule"/>
</dbReference>
<dbReference type="PROSITE" id="PS50011">
    <property type="entry name" value="PROTEIN_KINASE_DOM"/>
    <property type="match status" value="2"/>
</dbReference>
<keyword evidence="8" id="KW-0812">Transmembrane</keyword>
<feature type="domain" description="Protein kinase" evidence="9">
    <location>
        <begin position="38"/>
        <end position="299"/>
    </location>
</feature>
<dbReference type="STRING" id="59895.A0A124SEZ2"/>
<feature type="transmembrane region" description="Helical" evidence="8">
    <location>
        <begin position="237"/>
        <end position="256"/>
    </location>
</feature>
<feature type="domain" description="Protein kinase" evidence="9">
    <location>
        <begin position="288"/>
        <end position="608"/>
    </location>
</feature>
<name>A0A124SEZ2_CYNCS</name>
<keyword evidence="8" id="KW-0472">Membrane</keyword>
<dbReference type="InterPro" id="IPR045272">
    <property type="entry name" value="ANXUR1/2-like"/>
</dbReference>
<organism evidence="10 11">
    <name type="scientific">Cynara cardunculus var. scolymus</name>
    <name type="common">Globe artichoke</name>
    <name type="synonym">Cynara scolymus</name>
    <dbReference type="NCBI Taxonomy" id="59895"/>
    <lineage>
        <taxon>Eukaryota</taxon>
        <taxon>Viridiplantae</taxon>
        <taxon>Streptophyta</taxon>
        <taxon>Embryophyta</taxon>
        <taxon>Tracheophyta</taxon>
        <taxon>Spermatophyta</taxon>
        <taxon>Magnoliopsida</taxon>
        <taxon>eudicotyledons</taxon>
        <taxon>Gunneridae</taxon>
        <taxon>Pentapetalae</taxon>
        <taxon>asterids</taxon>
        <taxon>campanulids</taxon>
        <taxon>Asterales</taxon>
        <taxon>Asteraceae</taxon>
        <taxon>Carduoideae</taxon>
        <taxon>Cardueae</taxon>
        <taxon>Carduinae</taxon>
        <taxon>Cynara</taxon>
    </lineage>
</organism>
<dbReference type="InterPro" id="IPR011009">
    <property type="entry name" value="Kinase-like_dom_sf"/>
</dbReference>
<evidence type="ECO:0000256" key="7">
    <source>
        <dbReference type="SAM" id="MobiDB-lite"/>
    </source>
</evidence>
<dbReference type="AlphaFoldDB" id="A0A124SEZ2"/>
<evidence type="ECO:0000259" key="9">
    <source>
        <dbReference type="PROSITE" id="PS50011"/>
    </source>
</evidence>
<dbReference type="InterPro" id="IPR001245">
    <property type="entry name" value="Ser-Thr/Tyr_kinase_cat_dom"/>
</dbReference>
<evidence type="ECO:0000313" key="11">
    <source>
        <dbReference type="Proteomes" id="UP000243975"/>
    </source>
</evidence>
<keyword evidence="3 6" id="KW-0547">Nucleotide-binding</keyword>
<feature type="region of interest" description="Disordered" evidence="7">
    <location>
        <begin position="469"/>
        <end position="499"/>
    </location>
</feature>
<evidence type="ECO:0000256" key="8">
    <source>
        <dbReference type="SAM" id="Phobius"/>
    </source>
</evidence>
<keyword evidence="11" id="KW-1185">Reference proteome</keyword>
<keyword evidence="8" id="KW-1133">Transmembrane helix</keyword>
<keyword evidence="2" id="KW-0808">Transferase</keyword>
<dbReference type="FunFam" id="3.30.200.20:FF:000039">
    <property type="entry name" value="receptor-like protein kinase FERONIA"/>
    <property type="match status" value="2"/>
</dbReference>
<dbReference type="Proteomes" id="UP000243975">
    <property type="component" value="Unassembled WGS sequence"/>
</dbReference>
<evidence type="ECO:0000313" key="10">
    <source>
        <dbReference type="EMBL" id="KVI01638.1"/>
    </source>
</evidence>
<dbReference type="GO" id="GO:0005886">
    <property type="term" value="C:plasma membrane"/>
    <property type="evidence" value="ECO:0007669"/>
    <property type="project" value="TreeGrafter"/>
</dbReference>
<feature type="region of interest" description="Disordered" evidence="7">
    <location>
        <begin position="556"/>
        <end position="608"/>
    </location>
</feature>
<gene>
    <name evidence="10" type="ORF">Ccrd_020085</name>
</gene>
<dbReference type="GO" id="GO:0004714">
    <property type="term" value="F:transmembrane receptor protein tyrosine kinase activity"/>
    <property type="evidence" value="ECO:0007669"/>
    <property type="project" value="InterPro"/>
</dbReference>
<evidence type="ECO:0000256" key="5">
    <source>
        <dbReference type="ARBA" id="ARBA00022840"/>
    </source>
</evidence>
<sequence length="608" mass="68186">MFFNTVDGIESQPPSSSYSLQPCRQFQFMEIQQATNDFDESLVIGQGGFGKVYKGNIVNGSDMVVAAIKRYDTMSLQGAAEFRTEVEMLSRLKHNNIVSLIGYCNYGNEMNLVYEFMPNGALHDHLRRLGAPLSWLQRLKICIGAARGLHYLHTAEGINGGVIHRDVKSSNILLQESWEAKIADFGLSKVDSTNQSKTYLSTTQVIQSHQLIPRTTIKVPVILISFRTRENLGEEVSFFYFYFYFYFIIIMFFNTVDGIESQPPSSSFSLQPCRQFQFLEIQQATNDFDESLVIGHGGFGKVYKGNIVNGSDIVVAAIKRYDTMSYQGAAEFRTEVRMLSRLRHNNIVSLIGYCNYENEMNLVYEYMPNGALHDHLHILGTPLSWLQRLKICIGVARGLQYLHTGEGIKGGVMHRDVKSSNILLQESWEAKITDFGLSKVDPTNQSKPYLSTSVKGTFGYMDPDYYNNGRLTRKSDGDSKPSSSTKGNNRSADNPDIFLDTRKVPADYKNQSLKELKFVDLKNATSNSSPKLRLGEEGLGEVFLGWVDKNTFAPSTHGVGKGSANQVFKDVSNGSNLDESHREPTCDQSDNEPNQNLTPEEMDGRLAT</sequence>
<evidence type="ECO:0000256" key="2">
    <source>
        <dbReference type="ARBA" id="ARBA00022679"/>
    </source>
</evidence>